<comment type="caution">
    <text evidence="10">The sequence shown here is derived from an EMBL/GenBank/DDBJ whole genome shotgun (WGS) entry which is preliminary data.</text>
</comment>
<dbReference type="Gene3D" id="3.40.50.300">
    <property type="entry name" value="P-loop containing nucleotide triphosphate hydrolases"/>
    <property type="match status" value="1"/>
</dbReference>
<keyword evidence="11" id="KW-1185">Reference proteome</keyword>
<dbReference type="Pfam" id="PF00005">
    <property type="entry name" value="ABC_tran"/>
    <property type="match status" value="1"/>
</dbReference>
<proteinExistence type="inferred from homology"/>
<dbReference type="SMART" id="SM00382">
    <property type="entry name" value="AAA"/>
    <property type="match status" value="1"/>
</dbReference>
<dbReference type="GO" id="GO:0005886">
    <property type="term" value="C:plasma membrane"/>
    <property type="evidence" value="ECO:0007669"/>
    <property type="project" value="UniProtKB-SubCell"/>
</dbReference>
<dbReference type="InterPro" id="IPR003439">
    <property type="entry name" value="ABC_transporter-like_ATP-bd"/>
</dbReference>
<evidence type="ECO:0000256" key="7">
    <source>
        <dbReference type="ARBA" id="ARBA00022970"/>
    </source>
</evidence>
<dbReference type="GO" id="GO:0016887">
    <property type="term" value="F:ATP hydrolysis activity"/>
    <property type="evidence" value="ECO:0007669"/>
    <property type="project" value="InterPro"/>
</dbReference>
<dbReference type="GO" id="GO:0015424">
    <property type="term" value="F:ABC-type amino acid transporter activity"/>
    <property type="evidence" value="ECO:0007669"/>
    <property type="project" value="InterPro"/>
</dbReference>
<keyword evidence="3" id="KW-0813">Transport</keyword>
<evidence type="ECO:0000256" key="6">
    <source>
        <dbReference type="ARBA" id="ARBA00022840"/>
    </source>
</evidence>
<evidence type="ECO:0000256" key="8">
    <source>
        <dbReference type="ARBA" id="ARBA00023136"/>
    </source>
</evidence>
<protein>
    <submittedName>
        <fullName evidence="10">ABC transporter</fullName>
    </submittedName>
</protein>
<dbReference type="SUPFAM" id="SSF52540">
    <property type="entry name" value="P-loop containing nucleoside triphosphate hydrolases"/>
    <property type="match status" value="1"/>
</dbReference>
<keyword evidence="8" id="KW-0472">Membrane</keyword>
<accession>A0A2S8NUC1</accession>
<gene>
    <name evidence="10" type="ORF">C6B37_01545</name>
</gene>
<keyword evidence="6" id="KW-0067">ATP-binding</keyword>
<reference evidence="10 11" key="1">
    <citation type="submission" date="2018-02" db="EMBL/GenBank/DDBJ databases">
        <title>Metagenomics reveals mixed infection of spiroplasma and phytoplasma in chicory.</title>
        <authorList>
            <person name="Polano C."/>
            <person name="Moruzzi S."/>
            <person name="Ermacora P."/>
            <person name="Ferrini F."/>
            <person name="Martini M."/>
            <person name="Firrao G."/>
        </authorList>
    </citation>
    <scope>NUCLEOTIDE SEQUENCE [LARGE SCALE GENOMIC DNA]</scope>
    <source>
        <strain evidence="10 11">ChiP</strain>
    </source>
</reference>
<organism evidence="10 11">
    <name type="scientific">Candidatus Phytoplasma phoenicium</name>
    <dbReference type="NCBI Taxonomy" id="198422"/>
    <lineage>
        <taxon>Bacteria</taxon>
        <taxon>Bacillati</taxon>
        <taxon>Mycoplasmatota</taxon>
        <taxon>Mollicutes</taxon>
        <taxon>Acholeplasmatales</taxon>
        <taxon>Acholeplasmataceae</taxon>
        <taxon>Candidatus Phytoplasma</taxon>
        <taxon>16SrIX (Pigeon pea witches'-broom group)</taxon>
    </lineage>
</organism>
<evidence type="ECO:0000256" key="5">
    <source>
        <dbReference type="ARBA" id="ARBA00022741"/>
    </source>
</evidence>
<name>A0A2S8NUC1_9MOLU</name>
<evidence type="ECO:0000256" key="1">
    <source>
        <dbReference type="ARBA" id="ARBA00004202"/>
    </source>
</evidence>
<keyword evidence="4" id="KW-1003">Cell membrane</keyword>
<dbReference type="GO" id="GO:0005524">
    <property type="term" value="F:ATP binding"/>
    <property type="evidence" value="ECO:0007669"/>
    <property type="project" value="UniProtKB-KW"/>
</dbReference>
<evidence type="ECO:0000313" key="11">
    <source>
        <dbReference type="Proteomes" id="UP000238672"/>
    </source>
</evidence>
<dbReference type="InterPro" id="IPR003593">
    <property type="entry name" value="AAA+_ATPase"/>
</dbReference>
<dbReference type="InterPro" id="IPR027417">
    <property type="entry name" value="P-loop_NTPase"/>
</dbReference>
<dbReference type="PANTHER" id="PTHR43166:SF9">
    <property type="entry name" value="GLUTAMATE_ASPARTATE IMPORT ATP-BINDING PROTEIN GLTL"/>
    <property type="match status" value="1"/>
</dbReference>
<dbReference type="AlphaFoldDB" id="A0A2S8NUC1"/>
<dbReference type="PROSITE" id="PS00211">
    <property type="entry name" value="ABC_TRANSPORTER_1"/>
    <property type="match status" value="1"/>
</dbReference>
<evidence type="ECO:0000256" key="4">
    <source>
        <dbReference type="ARBA" id="ARBA00022475"/>
    </source>
</evidence>
<evidence type="ECO:0000256" key="2">
    <source>
        <dbReference type="ARBA" id="ARBA00005417"/>
    </source>
</evidence>
<evidence type="ECO:0000313" key="10">
    <source>
        <dbReference type="EMBL" id="PQP79580.1"/>
    </source>
</evidence>
<dbReference type="EMBL" id="PUUG01000043">
    <property type="protein sequence ID" value="PQP79580.1"/>
    <property type="molecule type" value="Genomic_DNA"/>
</dbReference>
<dbReference type="InterPro" id="IPR030679">
    <property type="entry name" value="ABC_ATPase_HisP-typ"/>
</dbReference>
<comment type="subcellular location">
    <subcellularLocation>
        <location evidence="1">Cell membrane</location>
        <topology evidence="1">Peripheral membrane protein</topology>
    </subcellularLocation>
</comment>
<evidence type="ECO:0000256" key="3">
    <source>
        <dbReference type="ARBA" id="ARBA00022448"/>
    </source>
</evidence>
<dbReference type="PROSITE" id="PS50893">
    <property type="entry name" value="ABC_TRANSPORTER_2"/>
    <property type="match status" value="1"/>
</dbReference>
<evidence type="ECO:0000259" key="9">
    <source>
        <dbReference type="PROSITE" id="PS50893"/>
    </source>
</evidence>
<feature type="domain" description="ABC transporter" evidence="9">
    <location>
        <begin position="6"/>
        <end position="241"/>
    </location>
</feature>
<dbReference type="PANTHER" id="PTHR43166">
    <property type="entry name" value="AMINO ACID IMPORT ATP-BINDING PROTEIN"/>
    <property type="match status" value="1"/>
</dbReference>
<sequence>MPKYVVEIKNLNKVFNNIKVLDDINLKIKDKETLTIVGYSGSGKSTLLRCLNLLEKPESGQILINNKNILEPNVNLSALRIQVGMVFQNFNLFEEKNVLDNCILAPMKVLKIPKEIAVQNALEKLRHFKLEQFVEADVKKLSGGQKQRVAIIRALCMSPEIILLDEPTSALDPDSAQDVLSILKELALEKTTTLVIVTHEIKFAKQVSEEICFMENGKIIELGKVKDILETNSFPKLKSFFQI</sequence>
<dbReference type="InterPro" id="IPR050086">
    <property type="entry name" value="MetN_ABC_transporter-like"/>
</dbReference>
<keyword evidence="5" id="KW-0547">Nucleotide-binding</keyword>
<comment type="similarity">
    <text evidence="2">Belongs to the ABC transporter superfamily.</text>
</comment>
<dbReference type="InterPro" id="IPR017871">
    <property type="entry name" value="ABC_transporter-like_CS"/>
</dbReference>
<dbReference type="PIRSF" id="PIRSF039085">
    <property type="entry name" value="ABC_ATPase_HisP"/>
    <property type="match status" value="1"/>
</dbReference>
<keyword evidence="7" id="KW-0029">Amino-acid transport</keyword>
<dbReference type="Proteomes" id="UP000238672">
    <property type="component" value="Unassembled WGS sequence"/>
</dbReference>